<dbReference type="EMBL" id="JBGBZA010000002">
    <property type="protein sequence ID" value="MEY9314354.1"/>
    <property type="molecule type" value="Genomic_DNA"/>
</dbReference>
<dbReference type="RefSeq" id="WP_018269835.1">
    <property type="nucleotide sequence ID" value="NZ_BJNL01000003.1"/>
</dbReference>
<proteinExistence type="predicted"/>
<accession>A0ABV4ET72</accession>
<evidence type="ECO:0000313" key="2">
    <source>
        <dbReference type="Proteomes" id="UP001565471"/>
    </source>
</evidence>
<protein>
    <submittedName>
        <fullName evidence="1">Uncharacterized protein</fullName>
    </submittedName>
</protein>
<name>A0ABV4ET72_BRAEL</name>
<keyword evidence="2" id="KW-1185">Reference proteome</keyword>
<organism evidence="1 2">
    <name type="scientific">Bradyrhizobium elkanii</name>
    <dbReference type="NCBI Taxonomy" id="29448"/>
    <lineage>
        <taxon>Bacteria</taxon>
        <taxon>Pseudomonadati</taxon>
        <taxon>Pseudomonadota</taxon>
        <taxon>Alphaproteobacteria</taxon>
        <taxon>Hyphomicrobiales</taxon>
        <taxon>Nitrobacteraceae</taxon>
        <taxon>Bradyrhizobium</taxon>
    </lineage>
</organism>
<evidence type="ECO:0000313" key="1">
    <source>
        <dbReference type="EMBL" id="MEY9314354.1"/>
    </source>
</evidence>
<dbReference type="Proteomes" id="UP001565471">
    <property type="component" value="Unassembled WGS sequence"/>
</dbReference>
<sequence length="45" mass="4539">MPSPRFLVAAGGFGVHASRPQMLACSASLAAADRRLQAIGSQAIG</sequence>
<gene>
    <name evidence="1" type="ORF">ABIF29_001153</name>
</gene>
<reference evidence="1 2" key="1">
    <citation type="submission" date="2024-07" db="EMBL/GenBank/DDBJ databases">
        <title>Genomic Encyclopedia of Type Strains, Phase V (KMG-V): Genome sequencing to study the core and pangenomes of soil and plant-associated prokaryotes.</title>
        <authorList>
            <person name="Whitman W."/>
        </authorList>
    </citation>
    <scope>NUCLEOTIDE SEQUENCE [LARGE SCALE GENOMIC DNA]</scope>
    <source>
        <strain evidence="1 2">USDA 415</strain>
    </source>
</reference>
<comment type="caution">
    <text evidence="1">The sequence shown here is derived from an EMBL/GenBank/DDBJ whole genome shotgun (WGS) entry which is preliminary data.</text>
</comment>